<evidence type="ECO:0000259" key="2">
    <source>
        <dbReference type="Pfam" id="PF00244"/>
    </source>
</evidence>
<name>A0A2U1LPD2_ARTAN</name>
<sequence length="109" mass="12708">MEKLSEEVKLFEDIVNFMEKISVSNERLTSDDRKVLSMARDKVNGYQRELCAVISSSSAIDVSLIVRDYRSKIEKELNNICNKSYKTFFQERNASQKSDEFEKNDMIIP</sequence>
<gene>
    <name evidence="3" type="ORF">CTI12_AA458910</name>
</gene>
<dbReference type="InterPro" id="IPR000308">
    <property type="entry name" value="14-3-3"/>
</dbReference>
<keyword evidence="4" id="KW-1185">Reference proteome</keyword>
<evidence type="ECO:0000313" key="3">
    <source>
        <dbReference type="EMBL" id="PWA50851.1"/>
    </source>
</evidence>
<dbReference type="Proteomes" id="UP000245207">
    <property type="component" value="Unassembled WGS sequence"/>
</dbReference>
<dbReference type="InterPro" id="IPR023410">
    <property type="entry name" value="14-3-3_domain"/>
</dbReference>
<feature type="domain" description="14-3-3" evidence="2">
    <location>
        <begin position="2"/>
        <end position="86"/>
    </location>
</feature>
<evidence type="ECO:0000256" key="1">
    <source>
        <dbReference type="ARBA" id="ARBA00006141"/>
    </source>
</evidence>
<dbReference type="Gene3D" id="1.20.190.20">
    <property type="entry name" value="14-3-3 domain"/>
    <property type="match status" value="1"/>
</dbReference>
<evidence type="ECO:0000313" key="4">
    <source>
        <dbReference type="Proteomes" id="UP000245207"/>
    </source>
</evidence>
<dbReference type="STRING" id="35608.A0A2U1LPD2"/>
<dbReference type="EMBL" id="PKPP01008383">
    <property type="protein sequence ID" value="PWA50851.1"/>
    <property type="molecule type" value="Genomic_DNA"/>
</dbReference>
<dbReference type="Pfam" id="PF00244">
    <property type="entry name" value="14-3-3"/>
    <property type="match status" value="1"/>
</dbReference>
<accession>A0A2U1LPD2</accession>
<dbReference type="SUPFAM" id="SSF48445">
    <property type="entry name" value="14-3-3 protein"/>
    <property type="match status" value="1"/>
</dbReference>
<organism evidence="3 4">
    <name type="scientific">Artemisia annua</name>
    <name type="common">Sweet wormwood</name>
    <dbReference type="NCBI Taxonomy" id="35608"/>
    <lineage>
        <taxon>Eukaryota</taxon>
        <taxon>Viridiplantae</taxon>
        <taxon>Streptophyta</taxon>
        <taxon>Embryophyta</taxon>
        <taxon>Tracheophyta</taxon>
        <taxon>Spermatophyta</taxon>
        <taxon>Magnoliopsida</taxon>
        <taxon>eudicotyledons</taxon>
        <taxon>Gunneridae</taxon>
        <taxon>Pentapetalae</taxon>
        <taxon>asterids</taxon>
        <taxon>campanulids</taxon>
        <taxon>Asterales</taxon>
        <taxon>Asteraceae</taxon>
        <taxon>Asteroideae</taxon>
        <taxon>Anthemideae</taxon>
        <taxon>Artemisiinae</taxon>
        <taxon>Artemisia</taxon>
    </lineage>
</organism>
<dbReference type="InterPro" id="IPR036815">
    <property type="entry name" value="14-3-3_dom_sf"/>
</dbReference>
<dbReference type="PANTHER" id="PTHR18860">
    <property type="entry name" value="14-3-3 PROTEIN"/>
    <property type="match status" value="1"/>
</dbReference>
<proteinExistence type="inferred from homology"/>
<comment type="caution">
    <text evidence="3">The sequence shown here is derived from an EMBL/GenBank/DDBJ whole genome shotgun (WGS) entry which is preliminary data.</text>
</comment>
<protein>
    <submittedName>
        <fullName evidence="3">14-3-3-like protein</fullName>
    </submittedName>
</protein>
<comment type="similarity">
    <text evidence="1">Belongs to the 14-3-3 family.</text>
</comment>
<dbReference type="AlphaFoldDB" id="A0A2U1LPD2"/>
<reference evidence="3 4" key="1">
    <citation type="journal article" date="2018" name="Mol. Plant">
        <title>The genome of Artemisia annua provides insight into the evolution of Asteraceae family and artemisinin biosynthesis.</title>
        <authorList>
            <person name="Shen Q."/>
            <person name="Zhang L."/>
            <person name="Liao Z."/>
            <person name="Wang S."/>
            <person name="Yan T."/>
            <person name="Shi P."/>
            <person name="Liu M."/>
            <person name="Fu X."/>
            <person name="Pan Q."/>
            <person name="Wang Y."/>
            <person name="Lv Z."/>
            <person name="Lu X."/>
            <person name="Zhang F."/>
            <person name="Jiang W."/>
            <person name="Ma Y."/>
            <person name="Chen M."/>
            <person name="Hao X."/>
            <person name="Li L."/>
            <person name="Tang Y."/>
            <person name="Lv G."/>
            <person name="Zhou Y."/>
            <person name="Sun X."/>
            <person name="Brodelius P.E."/>
            <person name="Rose J.K.C."/>
            <person name="Tang K."/>
        </authorList>
    </citation>
    <scope>NUCLEOTIDE SEQUENCE [LARGE SCALE GENOMIC DNA]</scope>
    <source>
        <strain evidence="4">cv. Huhao1</strain>
        <tissue evidence="3">Leaf</tissue>
    </source>
</reference>